<dbReference type="PRINTS" id="PR00081">
    <property type="entry name" value="GDHRDH"/>
</dbReference>
<dbReference type="InterPro" id="IPR036291">
    <property type="entry name" value="NAD(P)-bd_dom_sf"/>
</dbReference>
<dbReference type="Gene3D" id="3.40.50.720">
    <property type="entry name" value="NAD(P)-binding Rossmann-like Domain"/>
    <property type="match status" value="1"/>
</dbReference>
<accession>A0ABT3LJY3</accession>
<evidence type="ECO:0000256" key="1">
    <source>
        <dbReference type="ARBA" id="ARBA00006484"/>
    </source>
</evidence>
<evidence type="ECO:0000313" key="2">
    <source>
        <dbReference type="EMBL" id="MCW6056780.1"/>
    </source>
</evidence>
<dbReference type="PANTHER" id="PTHR42879:SF2">
    <property type="entry name" value="3-OXOACYL-[ACYL-CARRIER-PROTEIN] REDUCTASE FABG"/>
    <property type="match status" value="1"/>
</dbReference>
<dbReference type="SUPFAM" id="SSF51735">
    <property type="entry name" value="NAD(P)-binding Rossmann-fold domains"/>
    <property type="match status" value="1"/>
</dbReference>
<proteinExistence type="inferred from homology"/>
<reference evidence="2" key="1">
    <citation type="submission" date="2021-08" db="EMBL/GenBank/DDBJ databases">
        <title>Characterization of Pseudomonas fragariae.</title>
        <authorList>
            <person name="Carvalho R."/>
            <person name="Marin M."/>
        </authorList>
    </citation>
    <scope>NUCLEOTIDE SEQUENCE</scope>
    <source>
        <strain evidence="2">17</strain>
    </source>
</reference>
<organism evidence="2 3">
    <name type="scientific">Pseudomonas fragariae</name>
    <name type="common">ex Marin et al. 2024</name>
    <dbReference type="NCBI Taxonomy" id="3080056"/>
    <lineage>
        <taxon>Bacteria</taxon>
        <taxon>Pseudomonadati</taxon>
        <taxon>Pseudomonadota</taxon>
        <taxon>Gammaproteobacteria</taxon>
        <taxon>Pseudomonadales</taxon>
        <taxon>Pseudomonadaceae</taxon>
        <taxon>Pseudomonas</taxon>
    </lineage>
</organism>
<dbReference type="Proteomes" id="UP001142690">
    <property type="component" value="Unassembled WGS sequence"/>
</dbReference>
<name>A0ABT3LJY3_9PSED</name>
<dbReference type="InterPro" id="IPR002347">
    <property type="entry name" value="SDR_fam"/>
</dbReference>
<gene>
    <name evidence="2" type="ORF">K7K06_14070</name>
</gene>
<dbReference type="CDD" id="cd05233">
    <property type="entry name" value="SDR_c"/>
    <property type="match status" value="1"/>
</dbReference>
<dbReference type="PANTHER" id="PTHR42879">
    <property type="entry name" value="3-OXOACYL-(ACYL-CARRIER-PROTEIN) REDUCTASE"/>
    <property type="match status" value="1"/>
</dbReference>
<protein>
    <submittedName>
        <fullName evidence="2">SDR family oxidoreductase</fullName>
    </submittedName>
</protein>
<dbReference type="EMBL" id="JAINZM010000014">
    <property type="protein sequence ID" value="MCW6056780.1"/>
    <property type="molecule type" value="Genomic_DNA"/>
</dbReference>
<keyword evidence="3" id="KW-1185">Reference proteome</keyword>
<dbReference type="InterPro" id="IPR050259">
    <property type="entry name" value="SDR"/>
</dbReference>
<dbReference type="Pfam" id="PF00106">
    <property type="entry name" value="adh_short"/>
    <property type="match status" value="1"/>
</dbReference>
<comment type="similarity">
    <text evidence="1">Belongs to the short-chain dehydrogenases/reductases (SDR) family.</text>
</comment>
<comment type="caution">
    <text evidence="2">The sequence shown here is derived from an EMBL/GenBank/DDBJ whole genome shotgun (WGS) entry which is preliminary data.</text>
</comment>
<sequence length="281" mass="30638">MMDEKAVKPRKSRNILITGGSSGIGAAAVRTFASRGDQVWFTYHRGKKRAHELINALRRNALIPPNALPFDQSSWDSLQQLIGALPAEIDILVNNAALGTKTVELAGLEERHLQDELFTQVNCLGPLWLTKQLLPGMLKRGYGKILMLSSVDGGIAAFPGFRDTDGMTKAAIAFLTRQWAAELIHDPVEIFCVCPGAVDTPMFRQSTLDPLSPASADELIARLPKGRLIRPDEISEILWWLTTEAAIALHGAVIDASMGLGVHPGCITMQNPRAILKEDIT</sequence>
<evidence type="ECO:0000313" key="3">
    <source>
        <dbReference type="Proteomes" id="UP001142690"/>
    </source>
</evidence>